<dbReference type="InterPro" id="IPR004308">
    <property type="entry name" value="GCS"/>
</dbReference>
<keyword evidence="4" id="KW-0436">Ligase</keyword>
<keyword evidence="6" id="KW-0547">Nucleotide-binding</keyword>
<dbReference type="OrthoDB" id="7939818at2759"/>
<dbReference type="Proteomes" id="UP000221165">
    <property type="component" value="Unassembled WGS sequence"/>
</dbReference>
<comment type="pathway">
    <text evidence="1">Sulfur metabolism; glutathione biosynthesis; glutathione from L-cysteine and L-glutamate: step 1/2.</text>
</comment>
<evidence type="ECO:0000313" key="12">
    <source>
        <dbReference type="Proteomes" id="UP000221165"/>
    </source>
</evidence>
<name>A0A2C6KL29_9APIC</name>
<dbReference type="VEuPathDB" id="ToxoDB:CSUI_004954"/>
<keyword evidence="12" id="KW-1185">Reference proteome</keyword>
<dbReference type="Gene3D" id="1.10.8.960">
    <property type="match status" value="1"/>
</dbReference>
<proteinExistence type="inferred from homology"/>
<comment type="similarity">
    <text evidence="2">Belongs to the glutamate--cysteine ligase type 3 family.</text>
</comment>
<keyword evidence="7" id="KW-0067">ATP-binding</keyword>
<dbReference type="RefSeq" id="XP_067922884.1">
    <property type="nucleotide sequence ID" value="XM_068065135.1"/>
</dbReference>
<feature type="region of interest" description="Disordered" evidence="10">
    <location>
        <begin position="591"/>
        <end position="745"/>
    </location>
</feature>
<dbReference type="PANTHER" id="PTHR11164:SF0">
    <property type="entry name" value="GLUTAMATE--CYSTEINE LIGASE CATALYTIC SUBUNIT"/>
    <property type="match status" value="1"/>
</dbReference>
<evidence type="ECO:0000256" key="6">
    <source>
        <dbReference type="ARBA" id="ARBA00022741"/>
    </source>
</evidence>
<dbReference type="GO" id="GO:0005524">
    <property type="term" value="F:ATP binding"/>
    <property type="evidence" value="ECO:0007669"/>
    <property type="project" value="UniProtKB-KW"/>
</dbReference>
<evidence type="ECO:0000256" key="1">
    <source>
        <dbReference type="ARBA" id="ARBA00005006"/>
    </source>
</evidence>
<feature type="region of interest" description="Disordered" evidence="10">
    <location>
        <begin position="91"/>
        <end position="145"/>
    </location>
</feature>
<evidence type="ECO:0000256" key="10">
    <source>
        <dbReference type="SAM" id="MobiDB-lite"/>
    </source>
</evidence>
<dbReference type="GeneID" id="94428346"/>
<evidence type="ECO:0000256" key="4">
    <source>
        <dbReference type="ARBA" id="ARBA00022598"/>
    </source>
</evidence>
<dbReference type="UniPathway" id="UPA00142">
    <property type="reaction ID" value="UER00209"/>
</dbReference>
<dbReference type="Pfam" id="PF03074">
    <property type="entry name" value="GCS"/>
    <property type="match status" value="3"/>
</dbReference>
<evidence type="ECO:0000256" key="7">
    <source>
        <dbReference type="ARBA" id="ARBA00022840"/>
    </source>
</evidence>
<feature type="region of interest" description="Disordered" evidence="10">
    <location>
        <begin position="347"/>
        <end position="374"/>
    </location>
</feature>
<evidence type="ECO:0000256" key="3">
    <source>
        <dbReference type="ARBA" id="ARBA00012220"/>
    </source>
</evidence>
<dbReference type="InterPro" id="IPR014746">
    <property type="entry name" value="Gln_synth/guanido_kin_cat_dom"/>
</dbReference>
<dbReference type="Gene3D" id="3.30.590.50">
    <property type="match status" value="2"/>
</dbReference>
<feature type="compositionally biased region" description="Basic and acidic residues" evidence="10">
    <location>
        <begin position="604"/>
        <end position="638"/>
    </location>
</feature>
<organism evidence="11 12">
    <name type="scientific">Cystoisospora suis</name>
    <dbReference type="NCBI Taxonomy" id="483139"/>
    <lineage>
        <taxon>Eukaryota</taxon>
        <taxon>Sar</taxon>
        <taxon>Alveolata</taxon>
        <taxon>Apicomplexa</taxon>
        <taxon>Conoidasida</taxon>
        <taxon>Coccidia</taxon>
        <taxon>Eucoccidiorida</taxon>
        <taxon>Eimeriorina</taxon>
        <taxon>Sarcocystidae</taxon>
        <taxon>Cystoisospora</taxon>
    </lineage>
</organism>
<dbReference type="PANTHER" id="PTHR11164">
    <property type="entry name" value="GLUTAMATE CYSTEINE LIGASE"/>
    <property type="match status" value="1"/>
</dbReference>
<dbReference type="EMBL" id="MIGC01002376">
    <property type="protein sequence ID" value="PHJ21200.1"/>
    <property type="molecule type" value="Genomic_DNA"/>
</dbReference>
<keyword evidence="5" id="KW-0317">Glutathione biosynthesis</keyword>
<sequence>MGFLESGAPLSWRESLRFLDEVKRRGVREFIELYHQYKDDVNDQQNIFWGDEVEFCLVQLDETTRTTRIFLGADEVLDELRTREALLAEVFHKDSKNRPPTSPPASPPSSAWGLTPGYVGEGSSAGVEEDTAAAEEEKQGLGNATRSCATVSVERNGGRGKDQKQTDCPFAWKLSGWHPEYGSHMIEAIPGKPYPFDLNSLFYLLPSMQMRRKKVQAALPPHCFAASLGSFPTMGVRTPGVEPRRRVYHKHWLEGDKSANITDDPIADQKGLHEEEAYYPGDFAFPPAVPDPVNSCSRSLFIGDEMINKHPRFSTLTANIRERRGEKVQILLPLLQDENTLKVLTDDEHEGKAGPGEIGETSSPKTDSPDVETERSLAAIRRQRMLEGKSLHDGQWIYMDCMGFGMGMHCVQATFGCRTLSDARYLHDQLAVLAPLWLALTAATPFARGLVAATDTRWDTIAASVDCRTREERGYLPKSRYESISLYISDRPALKDRVELYNDVPAPVEPRAFTALVKNGVDEILAKHIGFLFVRDPMVIFRDRLLSDLQGGISEQEAIRRIEADGQRDWAEDDGRRYLTTEDFENLQSTNWNSVRFKPPPSLKSRETSQSEQSCERVQDALERQDRRERGRVAGKVDNDDEGSAGPHEPHRLCPEVSSGEAGQNISRVRTETGELNSKVYVEQPDNSEEEEQGGVRGGSLSRSQATADCEERVSYGNASMPDRTEADHKEKITQPSKSCPGGEVGWRVEFRTPEAQLTDFENAACVALITLVAQVILEENLDMYIPMSLNDENMRRAPKLNSISNEKFWFRNDISQNATNRSYREMSVHEIFFGPLRAQQQSDRTTPPEIPSPSPSPEGLVHRCLKFIEKELECGRCSEDTAAQLLEYLDFIRYRTLGVLGTDAVFLRACLLAHPSYKRDSTIPRSAAFDLVDHSVKIGQGDLQPRSIFGPFSSRIRMRIDEGGTFANGVPVISSDFPCPSNSLLSSVRDKVVSERAKQGLENPRITSKEQKGEKVNTLSSVCNTSCLAGQAGEDSVASDTSLRIEELRRFLLGSKVPSAVALEWRSGKFQEYFRNMDSSGKDCTGMDSQTARCPDGRCSFGRSDRVILPGIEPQDSTWVWASLATRDRSFSLKDSNGEGRSEGNESTCCPSVGWGDDSTEMPHAAGTNALRHLALTSL</sequence>
<protein>
    <recommendedName>
        <fullName evidence="3">glutamate--cysteine ligase</fullName>
        <ecNumber evidence="3">6.3.2.2</ecNumber>
    </recommendedName>
    <alternativeName>
        <fullName evidence="9">Gamma-ECS</fullName>
    </alternativeName>
    <alternativeName>
        <fullName evidence="8">Gamma-glutamylcysteine synthetase</fullName>
    </alternativeName>
</protein>
<comment type="caution">
    <text evidence="11">The sequence shown here is derived from an EMBL/GenBank/DDBJ whole genome shotgun (WGS) entry which is preliminary data.</text>
</comment>
<evidence type="ECO:0000256" key="5">
    <source>
        <dbReference type="ARBA" id="ARBA00022684"/>
    </source>
</evidence>
<evidence type="ECO:0000256" key="8">
    <source>
        <dbReference type="ARBA" id="ARBA00030585"/>
    </source>
</evidence>
<reference evidence="11 12" key="1">
    <citation type="journal article" date="2017" name="Int. J. Parasitol.">
        <title>The genome of the protozoan parasite Cystoisospora suis and a reverse vaccinology approach to identify vaccine candidates.</title>
        <authorList>
            <person name="Palmieri N."/>
            <person name="Shrestha A."/>
            <person name="Ruttkowski B."/>
            <person name="Beck T."/>
            <person name="Vogl C."/>
            <person name="Tomley F."/>
            <person name="Blake D.P."/>
            <person name="Joachim A."/>
        </authorList>
    </citation>
    <scope>NUCLEOTIDE SEQUENCE [LARGE SCALE GENOMIC DNA]</scope>
    <source>
        <strain evidence="11 12">Wien I</strain>
    </source>
</reference>
<evidence type="ECO:0000256" key="9">
    <source>
        <dbReference type="ARBA" id="ARBA00032122"/>
    </source>
</evidence>
<feature type="compositionally biased region" description="Basic and acidic residues" evidence="10">
    <location>
        <begin position="723"/>
        <end position="733"/>
    </location>
</feature>
<evidence type="ECO:0000256" key="2">
    <source>
        <dbReference type="ARBA" id="ARBA00008100"/>
    </source>
</evidence>
<dbReference type="GO" id="GO:0004357">
    <property type="term" value="F:glutamate-cysteine ligase activity"/>
    <property type="evidence" value="ECO:0007669"/>
    <property type="project" value="UniProtKB-EC"/>
</dbReference>
<dbReference type="EC" id="6.3.2.2" evidence="3"/>
<accession>A0A2C6KL29</accession>
<gene>
    <name evidence="11" type="ORF">CSUI_004954</name>
</gene>
<dbReference type="SUPFAM" id="SSF55931">
    <property type="entry name" value="Glutamine synthetase/guanido kinase"/>
    <property type="match status" value="2"/>
</dbReference>
<dbReference type="AlphaFoldDB" id="A0A2C6KL29"/>
<evidence type="ECO:0000313" key="11">
    <source>
        <dbReference type="EMBL" id="PHJ21200.1"/>
    </source>
</evidence>
<dbReference type="GO" id="GO:0006750">
    <property type="term" value="P:glutathione biosynthetic process"/>
    <property type="evidence" value="ECO:0007669"/>
    <property type="project" value="UniProtKB-UniPathway"/>
</dbReference>